<comment type="caution">
    <text evidence="8">The sequence shown here is derived from an EMBL/GenBank/DDBJ whole genome shotgun (WGS) entry which is preliminary data.</text>
</comment>
<evidence type="ECO:0000256" key="6">
    <source>
        <dbReference type="SAM" id="Phobius"/>
    </source>
</evidence>
<keyword evidence="9" id="KW-1185">Reference proteome</keyword>
<gene>
    <name evidence="8" type="ORF">Y717_06540</name>
</gene>
<evidence type="ECO:0000313" key="8">
    <source>
        <dbReference type="EMBL" id="PVE12066.1"/>
    </source>
</evidence>
<feature type="transmembrane region" description="Helical" evidence="6">
    <location>
        <begin position="356"/>
        <end position="375"/>
    </location>
</feature>
<feature type="transmembrane region" description="Helical" evidence="6">
    <location>
        <begin position="272"/>
        <end position="294"/>
    </location>
</feature>
<feature type="transmembrane region" description="Helical" evidence="6">
    <location>
        <begin position="216"/>
        <end position="240"/>
    </location>
</feature>
<dbReference type="Proteomes" id="UP000245992">
    <property type="component" value="Unassembled WGS sequence"/>
</dbReference>
<feature type="transmembrane region" description="Helical" evidence="6">
    <location>
        <begin position="766"/>
        <end position="790"/>
    </location>
</feature>
<dbReference type="EMBL" id="AZSP01000123">
    <property type="protein sequence ID" value="PVE12066.1"/>
    <property type="molecule type" value="Genomic_DNA"/>
</dbReference>
<feature type="transmembrane region" description="Helical" evidence="6">
    <location>
        <begin position="735"/>
        <end position="754"/>
    </location>
</feature>
<keyword evidence="2" id="KW-1003">Cell membrane</keyword>
<dbReference type="AlphaFoldDB" id="A0A2T7TAF4"/>
<feature type="domain" description="ABC3 transporter permease C-terminal" evidence="7">
    <location>
        <begin position="223"/>
        <end position="338"/>
    </location>
</feature>
<feature type="domain" description="ABC3 transporter permease C-terminal" evidence="7">
    <location>
        <begin position="686"/>
        <end position="794"/>
    </location>
</feature>
<dbReference type="InterPro" id="IPR003838">
    <property type="entry name" value="ABC3_permease_C"/>
</dbReference>
<dbReference type="PANTHER" id="PTHR30287:SF2">
    <property type="entry name" value="BLL1001 PROTEIN"/>
    <property type="match status" value="1"/>
</dbReference>
<evidence type="ECO:0000256" key="3">
    <source>
        <dbReference type="ARBA" id="ARBA00022692"/>
    </source>
</evidence>
<keyword evidence="3 6" id="KW-0812">Transmembrane</keyword>
<evidence type="ECO:0000256" key="4">
    <source>
        <dbReference type="ARBA" id="ARBA00022989"/>
    </source>
</evidence>
<feature type="transmembrane region" description="Helical" evidence="6">
    <location>
        <begin position="679"/>
        <end position="697"/>
    </location>
</feature>
<evidence type="ECO:0000256" key="5">
    <source>
        <dbReference type="ARBA" id="ARBA00023136"/>
    </source>
</evidence>
<accession>A0A2T7TAF4</accession>
<proteinExistence type="predicted"/>
<sequence length="801" mass="84013">MTLLDRPGSATYARPVPKRAPGRLRTWARDLGLGVRFAAAGGREGWIRTLLTAVGVGLGVTLLFFAASVPQLIDARAEREGARAVAEVADGAPVPRSDTTLVWINAGTEYRGSTVGGQLLRPDGARPPLPPGVAKVPGPGEMVVSPALRTLLDSPGGALLKERLGHRVTGTIAGAGLLDPEELRFYAGSDTLTTAKGGHRTAGYGSVVRPSPISPYLIVLIVLISVVLLMPVVIFIATAVRFGGDRRDRRLAALRLVGADIAMTRRIAAGEALFGAALGLLAGFGLFLALRPLTGGVRLWNLSAFPADLVPAPQLVALIVTAVPVAAVVVTLVALRSVTIEPLGVVREARPRRRRLWWRLLMPVVGVTVLSTVGTVGEGTAVDPYPIAAGAVLVLVGLTTLLPWLVEAVVAGLTGGPVPWQLAARRLQLSGGSASRAVIGITAAVAGAIAVQMMFAGMHEEFVRPTGQDPTRANITVQASYGSGRLAQEMTDGFRGTKGVTAAVAVAESYVVRPGPVAPHEIQPTTILTVGTCATLRELAELPSCADGDAFVSHIPGRKEQNDWVDETARPGKPVDLGTRTANGVRAPSLWTLPASARTVEARTDPVGRKNHGILATPGALDPSRVPDALTIATIRIDERVADAEEYVRNTAAALDPTMRVITPKAVERDRRYASVQTGLLAGGTATMALIAASVLVSQIEQLRERRRLLSVLVAVGTRRSTLAWSVLWQTAIPVALGTLLAIAGGLTLGAVLLDMVAKPVADWWVFAPFAGAGIAVILLVTVASLPPLWRMMRPDGLRSE</sequence>
<organism evidence="8 9">
    <name type="scientific">Streptomyces scopuliridis RB72</name>
    <dbReference type="NCBI Taxonomy" id="1440053"/>
    <lineage>
        <taxon>Bacteria</taxon>
        <taxon>Bacillati</taxon>
        <taxon>Actinomycetota</taxon>
        <taxon>Actinomycetes</taxon>
        <taxon>Kitasatosporales</taxon>
        <taxon>Streptomycetaceae</taxon>
        <taxon>Streptomyces</taxon>
    </lineage>
</organism>
<feature type="transmembrane region" description="Helical" evidence="6">
    <location>
        <begin position="387"/>
        <end position="413"/>
    </location>
</feature>
<name>A0A2T7TAF4_9ACTN</name>
<comment type="subcellular location">
    <subcellularLocation>
        <location evidence="1">Cell membrane</location>
        <topology evidence="1">Multi-pass membrane protein</topology>
    </subcellularLocation>
</comment>
<evidence type="ECO:0000256" key="1">
    <source>
        <dbReference type="ARBA" id="ARBA00004651"/>
    </source>
</evidence>
<dbReference type="OrthoDB" id="3654456at2"/>
<feature type="transmembrane region" description="Helical" evidence="6">
    <location>
        <begin position="314"/>
        <end position="335"/>
    </location>
</feature>
<dbReference type="InterPro" id="IPR038766">
    <property type="entry name" value="Membrane_comp_ABC_pdt"/>
</dbReference>
<dbReference type="PANTHER" id="PTHR30287">
    <property type="entry name" value="MEMBRANE COMPONENT OF PREDICTED ABC SUPERFAMILY METABOLITE UPTAKE TRANSPORTER"/>
    <property type="match status" value="1"/>
</dbReference>
<dbReference type="STRING" id="1440053.GCA_000718095_03965"/>
<dbReference type="Pfam" id="PF02687">
    <property type="entry name" value="FtsX"/>
    <property type="match status" value="2"/>
</dbReference>
<keyword evidence="5 6" id="KW-0472">Membrane</keyword>
<feature type="transmembrane region" description="Helical" evidence="6">
    <location>
        <begin position="46"/>
        <end position="67"/>
    </location>
</feature>
<feature type="transmembrane region" description="Helical" evidence="6">
    <location>
        <begin position="434"/>
        <end position="455"/>
    </location>
</feature>
<dbReference type="GO" id="GO:0005886">
    <property type="term" value="C:plasma membrane"/>
    <property type="evidence" value="ECO:0007669"/>
    <property type="project" value="UniProtKB-SubCell"/>
</dbReference>
<protein>
    <submittedName>
        <fullName evidence="8">Membrane protein</fullName>
    </submittedName>
</protein>
<reference evidence="8 9" key="1">
    <citation type="submission" date="2013-12" db="EMBL/GenBank/DDBJ databases">
        <title>Annotated genome of Streptomyces scopuliridis.</title>
        <authorList>
            <person name="Olson J.B."/>
        </authorList>
    </citation>
    <scope>NUCLEOTIDE SEQUENCE [LARGE SCALE GENOMIC DNA]</scope>
    <source>
        <strain evidence="8 9">RB72</strain>
    </source>
</reference>
<evidence type="ECO:0000259" key="7">
    <source>
        <dbReference type="Pfam" id="PF02687"/>
    </source>
</evidence>
<keyword evidence="4 6" id="KW-1133">Transmembrane helix</keyword>
<evidence type="ECO:0000313" key="9">
    <source>
        <dbReference type="Proteomes" id="UP000245992"/>
    </source>
</evidence>
<dbReference type="RefSeq" id="WP_030352996.1">
    <property type="nucleotide sequence ID" value="NZ_AZSP01000123.1"/>
</dbReference>
<evidence type="ECO:0000256" key="2">
    <source>
        <dbReference type="ARBA" id="ARBA00022475"/>
    </source>
</evidence>